<feature type="domain" description="Xylanolytic transcriptional activator regulatory" evidence="7">
    <location>
        <begin position="97"/>
        <end position="334"/>
    </location>
</feature>
<proteinExistence type="predicted"/>
<dbReference type="InterPro" id="IPR007219">
    <property type="entry name" value="XnlR_reg_dom"/>
</dbReference>
<keyword evidence="2" id="KW-0862">Zinc</keyword>
<accession>A0A167GE34</accession>
<keyword evidence="4" id="KW-0804">Transcription</keyword>
<evidence type="ECO:0000313" key="8">
    <source>
        <dbReference type="EMBL" id="KZO90459.1"/>
    </source>
</evidence>
<evidence type="ECO:0000256" key="2">
    <source>
        <dbReference type="ARBA" id="ARBA00022833"/>
    </source>
</evidence>
<keyword evidence="5" id="KW-0539">Nucleus</keyword>
<keyword evidence="9" id="KW-1185">Reference proteome</keyword>
<feature type="region of interest" description="Disordered" evidence="6">
    <location>
        <begin position="1"/>
        <end position="23"/>
    </location>
</feature>
<evidence type="ECO:0000256" key="4">
    <source>
        <dbReference type="ARBA" id="ARBA00023163"/>
    </source>
</evidence>
<dbReference type="EMBL" id="KV417341">
    <property type="protein sequence ID" value="KZO90459.1"/>
    <property type="molecule type" value="Genomic_DNA"/>
</dbReference>
<dbReference type="PANTHER" id="PTHR47660:SF2">
    <property type="entry name" value="TRANSCRIPTION FACTOR WITH C2H2 AND ZN(2)-CYS(6) DNA BINDING DOMAIN (EUROFUNG)"/>
    <property type="match status" value="1"/>
</dbReference>
<dbReference type="PANTHER" id="PTHR47660">
    <property type="entry name" value="TRANSCRIPTION FACTOR WITH C2H2 AND ZN(2)-CYS(6) DNA BINDING DOMAIN (EUROFUNG)-RELATED-RELATED"/>
    <property type="match status" value="1"/>
</dbReference>
<keyword evidence="1" id="KW-0479">Metal-binding</keyword>
<evidence type="ECO:0000256" key="3">
    <source>
        <dbReference type="ARBA" id="ARBA00023015"/>
    </source>
</evidence>
<evidence type="ECO:0000256" key="6">
    <source>
        <dbReference type="SAM" id="MobiDB-lite"/>
    </source>
</evidence>
<dbReference type="Pfam" id="PF04082">
    <property type="entry name" value="Fungal_trans"/>
    <property type="match status" value="1"/>
</dbReference>
<evidence type="ECO:0000256" key="5">
    <source>
        <dbReference type="ARBA" id="ARBA00023242"/>
    </source>
</evidence>
<evidence type="ECO:0000259" key="7">
    <source>
        <dbReference type="Pfam" id="PF04082"/>
    </source>
</evidence>
<organism evidence="8 9">
    <name type="scientific">Calocera viscosa (strain TUFC12733)</name>
    <dbReference type="NCBI Taxonomy" id="1330018"/>
    <lineage>
        <taxon>Eukaryota</taxon>
        <taxon>Fungi</taxon>
        <taxon>Dikarya</taxon>
        <taxon>Basidiomycota</taxon>
        <taxon>Agaricomycotina</taxon>
        <taxon>Dacrymycetes</taxon>
        <taxon>Dacrymycetales</taxon>
        <taxon>Dacrymycetaceae</taxon>
        <taxon>Calocera</taxon>
    </lineage>
</organism>
<gene>
    <name evidence="8" type="ORF">CALVIDRAFT_490418</name>
</gene>
<dbReference type="GO" id="GO:0006351">
    <property type="term" value="P:DNA-templated transcription"/>
    <property type="evidence" value="ECO:0007669"/>
    <property type="project" value="InterPro"/>
</dbReference>
<dbReference type="GO" id="GO:0008270">
    <property type="term" value="F:zinc ion binding"/>
    <property type="evidence" value="ECO:0007669"/>
    <property type="project" value="InterPro"/>
</dbReference>
<dbReference type="STRING" id="1330018.A0A167GE34"/>
<keyword evidence="3" id="KW-0805">Transcription regulation</keyword>
<dbReference type="AlphaFoldDB" id="A0A167GE34"/>
<dbReference type="GO" id="GO:0003677">
    <property type="term" value="F:DNA binding"/>
    <property type="evidence" value="ECO:0007669"/>
    <property type="project" value="InterPro"/>
</dbReference>
<reference evidence="8 9" key="1">
    <citation type="journal article" date="2016" name="Mol. Biol. Evol.">
        <title>Comparative Genomics of Early-Diverging Mushroom-Forming Fungi Provides Insights into the Origins of Lignocellulose Decay Capabilities.</title>
        <authorList>
            <person name="Nagy L.G."/>
            <person name="Riley R."/>
            <person name="Tritt A."/>
            <person name="Adam C."/>
            <person name="Daum C."/>
            <person name="Floudas D."/>
            <person name="Sun H."/>
            <person name="Yadav J.S."/>
            <person name="Pangilinan J."/>
            <person name="Larsson K.H."/>
            <person name="Matsuura K."/>
            <person name="Barry K."/>
            <person name="Labutti K."/>
            <person name="Kuo R."/>
            <person name="Ohm R.A."/>
            <person name="Bhattacharya S.S."/>
            <person name="Shirouzu T."/>
            <person name="Yoshinaga Y."/>
            <person name="Martin F.M."/>
            <person name="Grigoriev I.V."/>
            <person name="Hibbett D.S."/>
        </authorList>
    </citation>
    <scope>NUCLEOTIDE SEQUENCE [LARGE SCALE GENOMIC DNA]</scope>
    <source>
        <strain evidence="8 9">TUFC12733</strain>
    </source>
</reference>
<sequence>MEPVSPVRVTHEIRDAQPENSPWPHVYKPSGAEGQFNLPPVVPPKPRPIMLEADLDQIKDGTREAILALITLSHRPPWPMIDVADFPSTRVLSLCVNSYFRHFHGTFPILHQSAFRAAAPADVSPLLLLSVAAIGAMYSRENLADLAVPLNQLARRIIRYLREKDEHAMFDVTVVQAWLLQCIFGLFCGSRMLYLDAELNRGGLVTAARRMHLLRPSLSYVDEYRKRNPTTTPEELARATVADEERRRLGWGIYLYDAQLSSLLNIASHFSLGEIDMFLPNDDNWSSAAPDSSSQLTPAQQPVNFRQALNALLSRGKLMQHLSSFSFSLIAHTLFRLCVDACAFDSILSPTWTPSDSPYRPVFPPHIQHNPQELLEQLSAECQTISLMPNALIVSVSALAHVGRIQFTWPRFLDNVKVAAGKSGTETSKSQARTWLSGHMAEDPVRTRSIIVHAGRLNALLLRFRFDSLSEMIWTFDLALTFWAMLRFGSSVVKTSVQSPRTIITWSESDELERYIHHGGSMLFQGLGDLVELDAAKVLAVFEERLEAMPWGIAQRFRHVLMNLDGEEDET</sequence>
<dbReference type="OrthoDB" id="1405595at2759"/>
<name>A0A167GE34_CALVF</name>
<evidence type="ECO:0000313" key="9">
    <source>
        <dbReference type="Proteomes" id="UP000076738"/>
    </source>
</evidence>
<dbReference type="Proteomes" id="UP000076738">
    <property type="component" value="Unassembled WGS sequence"/>
</dbReference>
<dbReference type="CDD" id="cd12148">
    <property type="entry name" value="fungal_TF_MHR"/>
    <property type="match status" value="1"/>
</dbReference>
<evidence type="ECO:0000256" key="1">
    <source>
        <dbReference type="ARBA" id="ARBA00022723"/>
    </source>
</evidence>
<protein>
    <recommendedName>
        <fullName evidence="7">Xylanolytic transcriptional activator regulatory domain-containing protein</fullName>
    </recommendedName>
</protein>